<proteinExistence type="predicted"/>
<protein>
    <submittedName>
        <fullName evidence="1">Uncharacterized protein</fullName>
    </submittedName>
</protein>
<feature type="non-terminal residue" evidence="1">
    <location>
        <position position="81"/>
    </location>
</feature>
<feature type="non-terminal residue" evidence="1">
    <location>
        <position position="1"/>
    </location>
</feature>
<comment type="caution">
    <text evidence="1">The sequence shown here is derived from an EMBL/GenBank/DDBJ whole genome shotgun (WGS) entry which is preliminary data.</text>
</comment>
<evidence type="ECO:0000313" key="1">
    <source>
        <dbReference type="EMBL" id="MCY6524880.1"/>
    </source>
</evidence>
<dbReference type="Proteomes" id="UP001077788">
    <property type="component" value="Unassembled WGS sequence"/>
</dbReference>
<evidence type="ECO:0000313" key="2">
    <source>
        <dbReference type="Proteomes" id="UP001077788"/>
    </source>
</evidence>
<reference evidence="1" key="1">
    <citation type="journal article" date="2021" name="Vet Sci">
        <title>O-Serogroups and Pathovirotypes of Escherichia coli Isolated from Post-Weaning Piglets Showing Diarrhoea and/or Oedema in South Korea.</title>
        <authorList>
            <person name="Byun J.W."/>
            <person name="Moon B.Y."/>
            <person name="Do K.H."/>
            <person name="Lee K."/>
            <person name="Lee H.Y."/>
            <person name="Kim W.I."/>
            <person name="So B."/>
            <person name="Lee W.K."/>
        </authorList>
    </citation>
    <scope>NUCLEOTIDE SEQUENCE</scope>
    <source>
        <strain evidence="1">84/14</strain>
    </source>
</reference>
<dbReference type="EMBL" id="JAPQFC010000514">
    <property type="protein sequence ID" value="MCY6524880.1"/>
    <property type="molecule type" value="Genomic_DNA"/>
</dbReference>
<gene>
    <name evidence="1" type="ORF">OYG11_11775</name>
</gene>
<dbReference type="AlphaFoldDB" id="A0A9Q4H7D2"/>
<dbReference type="RefSeq" id="WP_267992040.1">
    <property type="nucleotide sequence ID" value="NZ_JAPQFC010000514.1"/>
</dbReference>
<name>A0A9Q4H7D2_ACTPL</name>
<organism evidence="1 2">
    <name type="scientific">Actinobacillus pleuropneumoniae</name>
    <name type="common">Haemophilus pleuropneumoniae</name>
    <dbReference type="NCBI Taxonomy" id="715"/>
    <lineage>
        <taxon>Bacteria</taxon>
        <taxon>Pseudomonadati</taxon>
        <taxon>Pseudomonadota</taxon>
        <taxon>Gammaproteobacteria</taxon>
        <taxon>Pasteurellales</taxon>
        <taxon>Pasteurellaceae</taxon>
        <taxon>Actinobacillus</taxon>
    </lineage>
</organism>
<reference evidence="1" key="2">
    <citation type="submission" date="2022-12" db="EMBL/GenBank/DDBJ databases">
        <authorList>
            <person name="Kardos G."/>
            <person name="Sarkozi R."/>
            <person name="Laczko L."/>
            <person name="Marton S."/>
            <person name="Makrai L."/>
            <person name="Banyai K."/>
            <person name="Fodor L."/>
        </authorList>
    </citation>
    <scope>NUCLEOTIDE SEQUENCE</scope>
    <source>
        <strain evidence="1">84/14</strain>
    </source>
</reference>
<sequence>NWNSYLKRLYEFPNVMDNFETLLTMKESFSLEDIDFVVKRLANGKAKDIEGYQAEILKIGGLVLIPHIHIHIKQSSKGSLN</sequence>
<accession>A0A9Q4H7D2</accession>